<comment type="caution">
    <text evidence="4">The sequence shown here is derived from an EMBL/GenBank/DDBJ whole genome shotgun (WGS) entry which is preliminary data.</text>
</comment>
<dbReference type="Pfam" id="PF01041">
    <property type="entry name" value="DegT_DnrJ_EryC1"/>
    <property type="match status" value="1"/>
</dbReference>
<organism evidence="4 5">
    <name type="scientific">Streptosporangium longisporum</name>
    <dbReference type="NCBI Taxonomy" id="46187"/>
    <lineage>
        <taxon>Bacteria</taxon>
        <taxon>Bacillati</taxon>
        <taxon>Actinomycetota</taxon>
        <taxon>Actinomycetes</taxon>
        <taxon>Streptosporangiales</taxon>
        <taxon>Streptosporangiaceae</taxon>
        <taxon>Streptosporangium</taxon>
    </lineage>
</organism>
<evidence type="ECO:0000256" key="3">
    <source>
        <dbReference type="SAM" id="MobiDB-lite"/>
    </source>
</evidence>
<keyword evidence="2" id="KW-0663">Pyridoxal phosphate</keyword>
<comment type="cofactor">
    <cofactor evidence="1">
        <name>pyridoxal 5'-phosphate</name>
        <dbReference type="ChEBI" id="CHEBI:597326"/>
    </cofactor>
</comment>
<evidence type="ECO:0000256" key="2">
    <source>
        <dbReference type="RuleBase" id="RU004508"/>
    </source>
</evidence>
<dbReference type="EMBL" id="BAAAWD010000019">
    <property type="protein sequence ID" value="GAA3030373.1"/>
    <property type="molecule type" value="Genomic_DNA"/>
</dbReference>
<dbReference type="PANTHER" id="PTHR30244:SF34">
    <property type="entry name" value="DTDP-4-AMINO-4,6-DIDEOXYGALACTOSE TRANSAMINASE"/>
    <property type="match status" value="1"/>
</dbReference>
<evidence type="ECO:0000256" key="1">
    <source>
        <dbReference type="ARBA" id="ARBA00001933"/>
    </source>
</evidence>
<accession>A0ABP6L275</accession>
<protein>
    <submittedName>
        <fullName evidence="4">Aminotransferase class I/II-fold pyridoxal phosphate-dependent enzyme</fullName>
    </submittedName>
</protein>
<dbReference type="InterPro" id="IPR015422">
    <property type="entry name" value="PyrdxlP-dep_Trfase_small"/>
</dbReference>
<sequence length="467" mass="50791">MNTDKEGAAPTLPSSQTPQTGKARLALHGGDPVRRTPWPTYDKGAVFVHPEDEEAALRAIRSHLYFRYDYRAQHDTECGRFEEDLCRYLGSRHALAVSSGTTAIALAIMAAGIPPGSLIACPGFTFVATPSAIVLAGCTPLLVEVDENLQMDLDDLRRRWTPGIKGILVVHMRGFAADVEALTRFAAEMGVPLFEDAVPAFGAELRGRKLGTFGLAGAFSTQSDKSLNCGEGGFLATDDSVLFARAVVLSGAYEGRFRRHFPDGDPPIATDLDLPLLSFRMDEIRAALLRAEMKRLPLRLERFRTNYAYVAQALADLPQIAIRRPVAPGAYLGEAFIFRVPGADAGWFARALCCEGVDARNLGSDRDTNVRVFWNWRFLFGDQDVEEIKALLPATTRHLREAVDVPLSSSLSTEDCDHLIRAVRKVAGALGTDYHAPDPLRPGTVRADPVRPDPVRSGPVGTAPAGQ</sequence>
<proteinExistence type="inferred from homology"/>
<dbReference type="SUPFAM" id="SSF53383">
    <property type="entry name" value="PLP-dependent transferases"/>
    <property type="match status" value="1"/>
</dbReference>
<dbReference type="InterPro" id="IPR015421">
    <property type="entry name" value="PyrdxlP-dep_Trfase_major"/>
</dbReference>
<keyword evidence="4" id="KW-0808">Transferase</keyword>
<dbReference type="Gene3D" id="3.90.1150.10">
    <property type="entry name" value="Aspartate Aminotransferase, domain 1"/>
    <property type="match status" value="1"/>
</dbReference>
<evidence type="ECO:0000313" key="5">
    <source>
        <dbReference type="Proteomes" id="UP001499930"/>
    </source>
</evidence>
<gene>
    <name evidence="4" type="ORF">GCM10017559_66370</name>
</gene>
<dbReference type="Proteomes" id="UP001499930">
    <property type="component" value="Unassembled WGS sequence"/>
</dbReference>
<comment type="similarity">
    <text evidence="2">Belongs to the DegT/DnrJ/EryC1 family.</text>
</comment>
<dbReference type="GO" id="GO:0008483">
    <property type="term" value="F:transaminase activity"/>
    <property type="evidence" value="ECO:0007669"/>
    <property type="project" value="UniProtKB-KW"/>
</dbReference>
<name>A0ABP6L275_9ACTN</name>
<keyword evidence="4" id="KW-0032">Aminotransferase</keyword>
<feature type="region of interest" description="Disordered" evidence="3">
    <location>
        <begin position="1"/>
        <end position="37"/>
    </location>
</feature>
<dbReference type="Gene3D" id="3.40.640.10">
    <property type="entry name" value="Type I PLP-dependent aspartate aminotransferase-like (Major domain)"/>
    <property type="match status" value="1"/>
</dbReference>
<feature type="region of interest" description="Disordered" evidence="3">
    <location>
        <begin position="434"/>
        <end position="467"/>
    </location>
</feature>
<keyword evidence="5" id="KW-1185">Reference proteome</keyword>
<dbReference type="InterPro" id="IPR015424">
    <property type="entry name" value="PyrdxlP-dep_Trfase"/>
</dbReference>
<evidence type="ECO:0000313" key="4">
    <source>
        <dbReference type="EMBL" id="GAA3030373.1"/>
    </source>
</evidence>
<dbReference type="PANTHER" id="PTHR30244">
    <property type="entry name" value="TRANSAMINASE"/>
    <property type="match status" value="1"/>
</dbReference>
<reference evidence="5" key="1">
    <citation type="journal article" date="2019" name="Int. J. Syst. Evol. Microbiol.">
        <title>The Global Catalogue of Microorganisms (GCM) 10K type strain sequencing project: providing services to taxonomists for standard genome sequencing and annotation.</title>
        <authorList>
            <consortium name="The Broad Institute Genomics Platform"/>
            <consortium name="The Broad Institute Genome Sequencing Center for Infectious Disease"/>
            <person name="Wu L."/>
            <person name="Ma J."/>
        </authorList>
    </citation>
    <scope>NUCLEOTIDE SEQUENCE [LARGE SCALE GENOMIC DNA]</scope>
    <source>
        <strain evidence="5">JCM 3106</strain>
    </source>
</reference>
<dbReference type="InterPro" id="IPR000653">
    <property type="entry name" value="DegT/StrS_aminotransferase"/>
</dbReference>
<dbReference type="RefSeq" id="WP_344903206.1">
    <property type="nucleotide sequence ID" value="NZ_BAAAWD010000019.1"/>
</dbReference>